<keyword evidence="1" id="KW-0489">Methyltransferase</keyword>
<keyword evidence="5" id="KW-1133">Transmembrane helix</keyword>
<evidence type="ECO:0000256" key="5">
    <source>
        <dbReference type="SAM" id="Phobius"/>
    </source>
</evidence>
<keyword evidence="2" id="KW-0808">Transferase</keyword>
<dbReference type="AlphaFoldDB" id="A0ABD0YKB7"/>
<dbReference type="InterPro" id="IPR010233">
    <property type="entry name" value="UbiG_MeTrfase"/>
</dbReference>
<accession>A0ABD0YKB7</accession>
<dbReference type="InterPro" id="IPR013216">
    <property type="entry name" value="Methyltransf_11"/>
</dbReference>
<dbReference type="EMBL" id="JBFDAA010000006">
    <property type="protein sequence ID" value="KAL1131635.1"/>
    <property type="molecule type" value="Genomic_DNA"/>
</dbReference>
<dbReference type="InterPro" id="IPR029063">
    <property type="entry name" value="SAM-dependent_MTases_sf"/>
</dbReference>
<evidence type="ECO:0000256" key="4">
    <source>
        <dbReference type="ARBA" id="ARBA00022691"/>
    </source>
</evidence>
<dbReference type="GO" id="GO:0032259">
    <property type="term" value="P:methylation"/>
    <property type="evidence" value="ECO:0007669"/>
    <property type="project" value="UniProtKB-KW"/>
</dbReference>
<dbReference type="Pfam" id="PF08241">
    <property type="entry name" value="Methyltransf_11"/>
    <property type="match status" value="1"/>
</dbReference>
<evidence type="ECO:0000313" key="8">
    <source>
        <dbReference type="Proteomes" id="UP001558652"/>
    </source>
</evidence>
<dbReference type="PANTHER" id="PTHR43464">
    <property type="entry name" value="METHYLTRANSFERASE"/>
    <property type="match status" value="1"/>
</dbReference>
<evidence type="ECO:0000259" key="6">
    <source>
        <dbReference type="Pfam" id="PF08241"/>
    </source>
</evidence>
<evidence type="ECO:0000256" key="3">
    <source>
        <dbReference type="ARBA" id="ARBA00022688"/>
    </source>
</evidence>
<keyword evidence="8" id="KW-1185">Reference proteome</keyword>
<evidence type="ECO:0000256" key="2">
    <source>
        <dbReference type="ARBA" id="ARBA00022679"/>
    </source>
</evidence>
<dbReference type="SUPFAM" id="SSF53335">
    <property type="entry name" value="S-adenosyl-L-methionine-dependent methyltransferases"/>
    <property type="match status" value="1"/>
</dbReference>
<dbReference type="GO" id="GO:0006744">
    <property type="term" value="P:ubiquinone biosynthetic process"/>
    <property type="evidence" value="ECO:0007669"/>
    <property type="project" value="UniProtKB-KW"/>
</dbReference>
<dbReference type="Proteomes" id="UP001558652">
    <property type="component" value="Unassembled WGS sequence"/>
</dbReference>
<sequence>MGYRVTGIDPSEELVSVGKKHAELVKGSYGELKLDYDATSIEQLAEEMPGKYDAVVASEVVEHVTDPESFIQGCVKSLKPGGSLFISTINRTFLSWFVFIFLFEYIFNVIPLGTHLWSKFITPKEIEDQLKEGKANIG</sequence>
<dbReference type="NCBIfam" id="TIGR01983">
    <property type="entry name" value="UbiG"/>
    <property type="match status" value="1"/>
</dbReference>
<gene>
    <name evidence="7" type="ORF">AAG570_011248</name>
</gene>
<dbReference type="PANTHER" id="PTHR43464:SF19">
    <property type="entry name" value="UBIQUINONE BIOSYNTHESIS O-METHYLTRANSFERASE, MITOCHONDRIAL"/>
    <property type="match status" value="1"/>
</dbReference>
<name>A0ABD0YKB7_9HEMI</name>
<keyword evidence="3" id="KW-0831">Ubiquinone biosynthesis</keyword>
<dbReference type="GO" id="GO:0008168">
    <property type="term" value="F:methyltransferase activity"/>
    <property type="evidence" value="ECO:0007669"/>
    <property type="project" value="UniProtKB-KW"/>
</dbReference>
<proteinExistence type="predicted"/>
<dbReference type="CDD" id="cd02440">
    <property type="entry name" value="AdoMet_MTases"/>
    <property type="match status" value="1"/>
</dbReference>
<keyword evidence="4" id="KW-0949">S-adenosyl-L-methionine</keyword>
<dbReference type="Gene3D" id="3.40.50.150">
    <property type="entry name" value="Vaccinia Virus protein VP39"/>
    <property type="match status" value="1"/>
</dbReference>
<comment type="caution">
    <text evidence="7">The sequence shown here is derived from an EMBL/GenBank/DDBJ whole genome shotgun (WGS) entry which is preliminary data.</text>
</comment>
<organism evidence="7 8">
    <name type="scientific">Ranatra chinensis</name>
    <dbReference type="NCBI Taxonomy" id="642074"/>
    <lineage>
        <taxon>Eukaryota</taxon>
        <taxon>Metazoa</taxon>
        <taxon>Ecdysozoa</taxon>
        <taxon>Arthropoda</taxon>
        <taxon>Hexapoda</taxon>
        <taxon>Insecta</taxon>
        <taxon>Pterygota</taxon>
        <taxon>Neoptera</taxon>
        <taxon>Paraneoptera</taxon>
        <taxon>Hemiptera</taxon>
        <taxon>Heteroptera</taxon>
        <taxon>Panheteroptera</taxon>
        <taxon>Nepomorpha</taxon>
        <taxon>Nepidae</taxon>
        <taxon>Ranatrinae</taxon>
        <taxon>Ranatra</taxon>
    </lineage>
</organism>
<evidence type="ECO:0000313" key="7">
    <source>
        <dbReference type="EMBL" id="KAL1131635.1"/>
    </source>
</evidence>
<feature type="domain" description="Methyltransferase type 11" evidence="6">
    <location>
        <begin position="2"/>
        <end position="86"/>
    </location>
</feature>
<keyword evidence="5" id="KW-0812">Transmembrane</keyword>
<protein>
    <recommendedName>
        <fullName evidence="6">Methyltransferase type 11 domain-containing protein</fullName>
    </recommendedName>
</protein>
<keyword evidence="5" id="KW-0472">Membrane</keyword>
<feature type="transmembrane region" description="Helical" evidence="5">
    <location>
        <begin position="93"/>
        <end position="114"/>
    </location>
</feature>
<evidence type="ECO:0000256" key="1">
    <source>
        <dbReference type="ARBA" id="ARBA00022603"/>
    </source>
</evidence>
<reference evidence="7 8" key="1">
    <citation type="submission" date="2024-07" db="EMBL/GenBank/DDBJ databases">
        <title>Chromosome-level genome assembly of the water stick insect Ranatra chinensis (Heteroptera: Nepidae).</title>
        <authorList>
            <person name="Liu X."/>
        </authorList>
    </citation>
    <scope>NUCLEOTIDE SEQUENCE [LARGE SCALE GENOMIC DNA]</scope>
    <source>
        <strain evidence="7">Cailab_2021Rc</strain>
        <tissue evidence="7">Muscle</tissue>
    </source>
</reference>